<dbReference type="NCBIfam" id="NF045560">
    <property type="entry name" value="aroma_sacti_dom"/>
    <property type="match status" value="1"/>
</dbReference>
<comment type="caution">
    <text evidence="1">The sequence shown here is derived from an EMBL/GenBank/DDBJ whole genome shotgun (WGS) entry which is preliminary data.</text>
</comment>
<dbReference type="InterPro" id="IPR054632">
    <property type="entry name" value="Aroma_sacti_dom"/>
</dbReference>
<reference evidence="1 2" key="1">
    <citation type="journal article" date="2019" name="Int. J. Syst. Evol. Microbiol.">
        <title>The Global Catalogue of Microorganisms (GCM) 10K type strain sequencing project: providing services to taxonomists for standard genome sequencing and annotation.</title>
        <authorList>
            <consortium name="The Broad Institute Genomics Platform"/>
            <consortium name="The Broad Institute Genome Sequencing Center for Infectious Disease"/>
            <person name="Wu L."/>
            <person name="Ma J."/>
        </authorList>
    </citation>
    <scope>NUCLEOTIDE SEQUENCE [LARGE SCALE GENOMIC DNA]</scope>
    <source>
        <strain evidence="1 2">JCM 11136</strain>
    </source>
</reference>
<protein>
    <submittedName>
        <fullName evidence="1">Uncharacterized protein</fullName>
    </submittedName>
</protein>
<dbReference type="RefSeq" id="WP_343953815.1">
    <property type="nucleotide sequence ID" value="NZ_BAAAHQ010000040.1"/>
</dbReference>
<name>A0ABN1QSY5_9ACTN</name>
<accession>A0ABN1QSY5</accession>
<evidence type="ECO:0000313" key="2">
    <source>
        <dbReference type="Proteomes" id="UP001501578"/>
    </source>
</evidence>
<keyword evidence="2" id="KW-1185">Reference proteome</keyword>
<gene>
    <name evidence="1" type="ORF">GCM10009560_63270</name>
</gene>
<evidence type="ECO:0000313" key="1">
    <source>
        <dbReference type="EMBL" id="GAA0947079.1"/>
    </source>
</evidence>
<dbReference type="Proteomes" id="UP001501578">
    <property type="component" value="Unassembled WGS sequence"/>
</dbReference>
<proteinExistence type="predicted"/>
<sequence length="62" mass="6763">MPFDALRELAEAGLDLEVISDEQRAIVAGLSQEEVAMLISIQKQLLESDPEVEAHIIGGLLF</sequence>
<dbReference type="EMBL" id="BAAAHQ010000040">
    <property type="protein sequence ID" value="GAA0947079.1"/>
    <property type="molecule type" value="Genomic_DNA"/>
</dbReference>
<organism evidence="1 2">
    <name type="scientific">Nonomuraea longicatena</name>
    <dbReference type="NCBI Taxonomy" id="83682"/>
    <lineage>
        <taxon>Bacteria</taxon>
        <taxon>Bacillati</taxon>
        <taxon>Actinomycetota</taxon>
        <taxon>Actinomycetes</taxon>
        <taxon>Streptosporangiales</taxon>
        <taxon>Streptosporangiaceae</taxon>
        <taxon>Nonomuraea</taxon>
    </lineage>
</organism>